<dbReference type="InterPro" id="IPR050703">
    <property type="entry name" value="Flavin_MAO"/>
</dbReference>
<comment type="caution">
    <text evidence="5">The sequence shown here is derived from an EMBL/GenBank/DDBJ whole genome shotgun (WGS) entry which is preliminary data.</text>
</comment>
<dbReference type="Proteomes" id="UP000326380">
    <property type="component" value="Unassembled WGS sequence"/>
</dbReference>
<dbReference type="EMBL" id="VTWU01000006">
    <property type="protein sequence ID" value="KAA9327640.1"/>
    <property type="molecule type" value="Genomic_DNA"/>
</dbReference>
<dbReference type="SUPFAM" id="SSF51905">
    <property type="entry name" value="FAD/NAD(P)-binding domain"/>
    <property type="match status" value="1"/>
</dbReference>
<reference evidence="5 6" key="1">
    <citation type="submission" date="2019-09" db="EMBL/GenBank/DDBJ databases">
        <title>Genome sequence of Hymenobacter sp. M3.</title>
        <authorList>
            <person name="Srinivasan S."/>
        </authorList>
    </citation>
    <scope>NUCLEOTIDE SEQUENCE [LARGE SCALE GENOMIC DNA]</scope>
    <source>
        <strain evidence="5 6">M3</strain>
    </source>
</reference>
<dbReference type="Gene3D" id="3.90.660.10">
    <property type="match status" value="1"/>
</dbReference>
<organism evidence="5 6">
    <name type="scientific">Hymenobacter busanensis</name>
    <dbReference type="NCBI Taxonomy" id="2607656"/>
    <lineage>
        <taxon>Bacteria</taxon>
        <taxon>Pseudomonadati</taxon>
        <taxon>Bacteroidota</taxon>
        <taxon>Cytophagia</taxon>
        <taxon>Cytophagales</taxon>
        <taxon>Hymenobacteraceae</taxon>
        <taxon>Hymenobacter</taxon>
    </lineage>
</organism>
<dbReference type="GO" id="GO:0016491">
    <property type="term" value="F:oxidoreductase activity"/>
    <property type="evidence" value="ECO:0007669"/>
    <property type="project" value="UniProtKB-KW"/>
</dbReference>
<dbReference type="InterPro" id="IPR002937">
    <property type="entry name" value="Amino_oxidase"/>
</dbReference>
<dbReference type="InterPro" id="IPR001613">
    <property type="entry name" value="Flavin_amine_oxidase"/>
</dbReference>
<dbReference type="Pfam" id="PF01593">
    <property type="entry name" value="Amino_oxidase"/>
    <property type="match status" value="1"/>
</dbReference>
<protein>
    <submittedName>
        <fullName evidence="5">FAD-dependent oxidoreductase</fullName>
    </submittedName>
</protein>
<sequence length="566" mass="61294">MLNSTPSSFTARTPLLRALQRAFGLARAANEPGAPSAEVLADMATTQSRRDFLANTAKMGLLVGAGGLLAACDADVVEPAPLIGRNSFNAKGDAQPRIVVVGAGMAGLNCAYQLKKAGLQASVYEASNRAGGRIFTARNLMAQGLTTELGGEFIDSGHLDMLNLVREFGLPLYDVESASETVLRKDAYFFGGQQYSVAQVIQAFQPYARQIDADCRSLPNTITFDSLTPAAARFDQLSISQYFDSIGLTGMIRTLLDVAYVTEYGRECAEQTAINFLWLFSADTHKGTFDIFGISDERYKIQGGNQLLTDALAAQLAGQITLQHKLVRVAQNSAGEYVLTFQPSTGRAVTVLADYVVLTLPFTVLRQVDLQVTLPAWKTKAIQTLGYGTNAKLFLGFNSRPWRTNGYTGYIFSDQPVQSGWDSGQLQPTTQSAYTVYLGGLEGERVGSGTPQAQVNRYLPVLEAAWPAARGQYNGRVERMHWPTHSLTLASYACYLPGQYASIAGAEGRPVGNLYFAGEHCSAWYQGYMNGAAETGRMAAEGIQKSLVGNKTALHRRLQQREVSLA</sequence>
<name>A0A7L4ZX56_9BACT</name>
<comment type="cofactor">
    <cofactor evidence="1">
        <name>FAD</name>
        <dbReference type="ChEBI" id="CHEBI:57692"/>
    </cofactor>
</comment>
<evidence type="ECO:0000313" key="6">
    <source>
        <dbReference type="Proteomes" id="UP000326380"/>
    </source>
</evidence>
<dbReference type="SUPFAM" id="SSF54373">
    <property type="entry name" value="FAD-linked reductases, C-terminal domain"/>
    <property type="match status" value="1"/>
</dbReference>
<feature type="binding site" evidence="4">
    <location>
        <begin position="125"/>
        <end position="126"/>
    </location>
    <ligand>
        <name>FAD</name>
        <dbReference type="ChEBI" id="CHEBI:57692"/>
    </ligand>
</feature>
<evidence type="ECO:0000256" key="2">
    <source>
        <dbReference type="ARBA" id="ARBA00005995"/>
    </source>
</evidence>
<comment type="similarity">
    <text evidence="2">Belongs to the flavin monoamine oxidase family.</text>
</comment>
<proteinExistence type="inferred from homology"/>
<keyword evidence="6" id="KW-1185">Reference proteome</keyword>
<dbReference type="InterPro" id="IPR036188">
    <property type="entry name" value="FAD/NAD-bd_sf"/>
</dbReference>
<dbReference type="Gene3D" id="3.50.50.60">
    <property type="entry name" value="FAD/NAD(P)-binding domain"/>
    <property type="match status" value="1"/>
</dbReference>
<evidence type="ECO:0000313" key="5">
    <source>
        <dbReference type="EMBL" id="KAA9327640.1"/>
    </source>
</evidence>
<dbReference type="Gene3D" id="1.10.405.10">
    <property type="entry name" value="Guanine Nucleotide Dissociation Inhibitor, domain 1"/>
    <property type="match status" value="1"/>
</dbReference>
<accession>A0A7L4ZX56</accession>
<evidence type="ECO:0000256" key="1">
    <source>
        <dbReference type="ARBA" id="ARBA00001974"/>
    </source>
</evidence>
<evidence type="ECO:0000256" key="3">
    <source>
        <dbReference type="ARBA" id="ARBA00023002"/>
    </source>
</evidence>
<evidence type="ECO:0000256" key="4">
    <source>
        <dbReference type="PIRSR" id="PIRSR601613-1"/>
    </source>
</evidence>
<dbReference type="AlphaFoldDB" id="A0A7L4ZX56"/>
<dbReference type="PANTHER" id="PTHR43563:SF1">
    <property type="entry name" value="AMINE OXIDASE [FLAVIN-CONTAINING] B"/>
    <property type="match status" value="1"/>
</dbReference>
<keyword evidence="3" id="KW-0560">Oxidoreductase</keyword>
<dbReference type="PRINTS" id="PR00757">
    <property type="entry name" value="AMINEOXDASEF"/>
</dbReference>
<dbReference type="PANTHER" id="PTHR43563">
    <property type="entry name" value="AMINE OXIDASE"/>
    <property type="match status" value="1"/>
</dbReference>
<gene>
    <name evidence="5" type="ORF">F0P96_16825</name>
</gene>